<sequence>MRTIEISETTFERIKGDLKEEEKMDISEYEDLIGQKLFIRTVTYHLVGKVDKIVGKFLRLKQASWIADSGRFMNTIKDGTLNEVEPVGEAFVNIESITDFFLWNHSLDLQQK</sequence>
<evidence type="ECO:0000313" key="1">
    <source>
        <dbReference type="EMBL" id="OGF32600.1"/>
    </source>
</evidence>
<comment type="caution">
    <text evidence="1">The sequence shown here is derived from an EMBL/GenBank/DDBJ whole genome shotgun (WGS) entry which is preliminary data.</text>
</comment>
<dbReference type="AlphaFoldDB" id="A0A1F5T0X4"/>
<protein>
    <submittedName>
        <fullName evidence="1">Uncharacterized protein</fullName>
    </submittedName>
</protein>
<reference evidence="1 2" key="1">
    <citation type="journal article" date="2016" name="Nat. Commun.">
        <title>Thousands of microbial genomes shed light on interconnected biogeochemical processes in an aquifer system.</title>
        <authorList>
            <person name="Anantharaman K."/>
            <person name="Brown C.T."/>
            <person name="Hug L.A."/>
            <person name="Sharon I."/>
            <person name="Castelle C.J."/>
            <person name="Probst A.J."/>
            <person name="Thomas B.C."/>
            <person name="Singh A."/>
            <person name="Wilkins M.J."/>
            <person name="Karaoz U."/>
            <person name="Brodie E.L."/>
            <person name="Williams K.H."/>
            <person name="Hubbard S.S."/>
            <person name="Banfield J.F."/>
        </authorList>
    </citation>
    <scope>NUCLEOTIDE SEQUENCE [LARGE SCALE GENOMIC DNA]</scope>
</reference>
<accession>A0A1F5T0X4</accession>
<organism evidence="1 2">
    <name type="scientific">Candidatus Falkowbacteria bacterium RIFOXYC2_FULL_36_12</name>
    <dbReference type="NCBI Taxonomy" id="1798002"/>
    <lineage>
        <taxon>Bacteria</taxon>
        <taxon>Candidatus Falkowiibacteriota</taxon>
    </lineage>
</organism>
<gene>
    <name evidence="1" type="ORF">A2478_00055</name>
</gene>
<dbReference type="EMBL" id="MFGJ01000003">
    <property type="protein sequence ID" value="OGF32600.1"/>
    <property type="molecule type" value="Genomic_DNA"/>
</dbReference>
<dbReference type="Proteomes" id="UP000179001">
    <property type="component" value="Unassembled WGS sequence"/>
</dbReference>
<name>A0A1F5T0X4_9BACT</name>
<proteinExistence type="predicted"/>
<evidence type="ECO:0000313" key="2">
    <source>
        <dbReference type="Proteomes" id="UP000179001"/>
    </source>
</evidence>
<dbReference type="STRING" id="1798002.A2478_00055"/>